<reference evidence="2" key="1">
    <citation type="submission" date="2020-08" db="EMBL/GenBank/DDBJ databases">
        <title>Genome public.</title>
        <authorList>
            <person name="Liu C."/>
            <person name="Sun Q."/>
        </authorList>
    </citation>
    <scope>NUCLEOTIDE SEQUENCE</scope>
    <source>
        <strain evidence="2">NSJ-55</strain>
    </source>
</reference>
<keyword evidence="1" id="KW-1133">Transmembrane helix</keyword>
<accession>A0A923RPC3</accession>
<evidence type="ECO:0000313" key="3">
    <source>
        <dbReference type="Proteomes" id="UP000652477"/>
    </source>
</evidence>
<keyword evidence="3" id="KW-1185">Reference proteome</keyword>
<proteinExistence type="predicted"/>
<dbReference type="EMBL" id="JACOPF010000001">
    <property type="protein sequence ID" value="MBC5688276.1"/>
    <property type="molecule type" value="Genomic_DNA"/>
</dbReference>
<dbReference type="RefSeq" id="WP_186874901.1">
    <property type="nucleotide sequence ID" value="NZ_JACOPF010000001.1"/>
</dbReference>
<evidence type="ECO:0000256" key="1">
    <source>
        <dbReference type="SAM" id="Phobius"/>
    </source>
</evidence>
<feature type="transmembrane region" description="Helical" evidence="1">
    <location>
        <begin position="37"/>
        <end position="62"/>
    </location>
</feature>
<gene>
    <name evidence="2" type="ORF">H8S37_04950</name>
</gene>
<organism evidence="2 3">
    <name type="scientific">Mediterraneibacter hominis</name>
    <dbReference type="NCBI Taxonomy" id="2763054"/>
    <lineage>
        <taxon>Bacteria</taxon>
        <taxon>Bacillati</taxon>
        <taxon>Bacillota</taxon>
        <taxon>Clostridia</taxon>
        <taxon>Lachnospirales</taxon>
        <taxon>Lachnospiraceae</taxon>
        <taxon>Mediterraneibacter</taxon>
    </lineage>
</organism>
<keyword evidence="1" id="KW-0472">Membrane</keyword>
<evidence type="ECO:0000313" key="2">
    <source>
        <dbReference type="EMBL" id="MBC5688276.1"/>
    </source>
</evidence>
<sequence length="80" mass="8911">MKKSKRILALISAILLVCMYGSTLVFAFINTELSLKLLAASIALTILLPVLLYACILVYRLADRRNEKSSKHVDSQSDIQ</sequence>
<dbReference type="Proteomes" id="UP000652477">
    <property type="component" value="Unassembled WGS sequence"/>
</dbReference>
<keyword evidence="1" id="KW-0812">Transmembrane</keyword>
<comment type="caution">
    <text evidence="2">The sequence shown here is derived from an EMBL/GenBank/DDBJ whole genome shotgun (WGS) entry which is preliminary data.</text>
</comment>
<name>A0A923RPC3_9FIRM</name>
<dbReference type="AlphaFoldDB" id="A0A923RPC3"/>
<protein>
    <submittedName>
        <fullName evidence="2">Uncharacterized protein</fullName>
    </submittedName>
</protein>